<feature type="binding site" evidence="8">
    <location>
        <position position="68"/>
    </location>
    <ligand>
        <name>tRNA</name>
        <dbReference type="ChEBI" id="CHEBI:17843"/>
    </ligand>
</feature>
<dbReference type="NCBIfam" id="TIGR00447">
    <property type="entry name" value="pth"/>
    <property type="match status" value="1"/>
</dbReference>
<dbReference type="InterPro" id="IPR036416">
    <property type="entry name" value="Pept_tRNA_hydro_sf"/>
</dbReference>
<dbReference type="PROSITE" id="PS01196">
    <property type="entry name" value="PEPT_TRNA_HYDROL_2"/>
    <property type="match status" value="1"/>
</dbReference>
<reference evidence="11 12" key="2">
    <citation type="submission" date="2019-09" db="EMBL/GenBank/DDBJ databases">
        <title>Complete Genome Sequence and Methylome Analysis of free living Spirochaetas.</title>
        <authorList>
            <person name="Leshcheva N."/>
            <person name="Mikheeva N."/>
        </authorList>
    </citation>
    <scope>NUCLEOTIDE SEQUENCE [LARGE SCALE GENOMIC DNA]</scope>
    <source>
        <strain evidence="11 12">P</strain>
    </source>
</reference>
<keyword evidence="2 8" id="KW-0963">Cytoplasm</keyword>
<comment type="function">
    <text evidence="8">Hydrolyzes ribosome-free peptidyl-tRNAs (with 1 or more amino acids incorporated), which drop off the ribosome during protein synthesis, or as a result of ribosome stalling.</text>
</comment>
<dbReference type="RefSeq" id="WP_149569454.1">
    <property type="nucleotide sequence ID" value="NZ_CP035807.1"/>
</dbReference>
<dbReference type="InterPro" id="IPR018171">
    <property type="entry name" value="Pept_tRNA_hydro_CS"/>
</dbReference>
<evidence type="ECO:0000256" key="5">
    <source>
        <dbReference type="ARBA" id="ARBA00022884"/>
    </source>
</evidence>
<dbReference type="AlphaFoldDB" id="A0A5C1QFC4"/>
<proteinExistence type="inferred from homology"/>
<dbReference type="PANTHER" id="PTHR17224">
    <property type="entry name" value="PEPTIDYL-TRNA HYDROLASE"/>
    <property type="match status" value="1"/>
</dbReference>
<dbReference type="PROSITE" id="PS01195">
    <property type="entry name" value="PEPT_TRNA_HYDROL_1"/>
    <property type="match status" value="1"/>
</dbReference>
<dbReference type="OrthoDB" id="9800507at2"/>
<comment type="similarity">
    <text evidence="6 8 10">Belongs to the PTH family.</text>
</comment>
<dbReference type="SUPFAM" id="SSF53178">
    <property type="entry name" value="Peptidyl-tRNA hydrolase-like"/>
    <property type="match status" value="1"/>
</dbReference>
<dbReference type="InterPro" id="IPR001328">
    <property type="entry name" value="Pept_tRNA_hydro"/>
</dbReference>
<protein>
    <recommendedName>
        <fullName evidence="7 8">Peptidyl-tRNA hydrolase</fullName>
        <shortName evidence="8">Pth</shortName>
        <ecNumber evidence="1 8">3.1.1.29</ecNumber>
    </recommendedName>
</protein>
<dbReference type="GO" id="GO:0005737">
    <property type="term" value="C:cytoplasm"/>
    <property type="evidence" value="ECO:0007669"/>
    <property type="project" value="UniProtKB-SubCell"/>
</dbReference>
<feature type="site" description="Discriminates between blocked and unblocked aminoacyl-tRNA" evidence="8">
    <location>
        <position position="10"/>
    </location>
</feature>
<evidence type="ECO:0000256" key="4">
    <source>
        <dbReference type="ARBA" id="ARBA00022801"/>
    </source>
</evidence>
<comment type="catalytic activity">
    <reaction evidence="8 9">
        <text>an N-acyl-L-alpha-aminoacyl-tRNA + H2O = an N-acyl-L-amino acid + a tRNA + H(+)</text>
        <dbReference type="Rhea" id="RHEA:54448"/>
        <dbReference type="Rhea" id="RHEA-COMP:10123"/>
        <dbReference type="Rhea" id="RHEA-COMP:13883"/>
        <dbReference type="ChEBI" id="CHEBI:15377"/>
        <dbReference type="ChEBI" id="CHEBI:15378"/>
        <dbReference type="ChEBI" id="CHEBI:59874"/>
        <dbReference type="ChEBI" id="CHEBI:78442"/>
        <dbReference type="ChEBI" id="CHEBI:138191"/>
        <dbReference type="EC" id="3.1.1.29"/>
    </reaction>
</comment>
<keyword evidence="3 8" id="KW-0820">tRNA-binding</keyword>
<dbReference type="GO" id="GO:0004045">
    <property type="term" value="F:peptidyl-tRNA hydrolase activity"/>
    <property type="evidence" value="ECO:0007669"/>
    <property type="project" value="UniProtKB-UniRule"/>
</dbReference>
<dbReference type="EC" id="3.1.1.29" evidence="1 8"/>
<feature type="binding site" evidence="8">
    <location>
        <position position="66"/>
    </location>
    <ligand>
        <name>tRNA</name>
        <dbReference type="ChEBI" id="CHEBI:17843"/>
    </ligand>
</feature>
<evidence type="ECO:0000256" key="7">
    <source>
        <dbReference type="ARBA" id="ARBA00050038"/>
    </source>
</evidence>
<evidence type="ECO:0000256" key="9">
    <source>
        <dbReference type="RuleBase" id="RU000673"/>
    </source>
</evidence>
<feature type="active site" description="Proton acceptor" evidence="8">
    <location>
        <position position="20"/>
    </location>
</feature>
<dbReference type="PANTHER" id="PTHR17224:SF1">
    <property type="entry name" value="PEPTIDYL-TRNA HYDROLASE"/>
    <property type="match status" value="1"/>
</dbReference>
<evidence type="ECO:0000256" key="3">
    <source>
        <dbReference type="ARBA" id="ARBA00022555"/>
    </source>
</evidence>
<dbReference type="CDD" id="cd00462">
    <property type="entry name" value="PTH"/>
    <property type="match status" value="1"/>
</dbReference>
<sequence>MTLLVIGLGNPGSKYHGTRHNTGFDVVDKLASKFGVKFSKPFFKKYFITHITYNSNKFILVKPTTYMNRSGEVLPSLLSKYKLTNSSVVIVVDNLDIEKGLLKFKLKGSDGGHNGLKSINDYLGSNEYKRLFVGIGRPPKGESITEYVLSPIEDNEVLEAEDRAVEGLLRLTSDSISQVMNYINRRKIDK</sequence>
<accession>A0A5C1QFC4</accession>
<dbReference type="GO" id="GO:0000049">
    <property type="term" value="F:tRNA binding"/>
    <property type="evidence" value="ECO:0007669"/>
    <property type="project" value="UniProtKB-UniRule"/>
</dbReference>
<name>A0A5C1QFC4_9SPIO</name>
<evidence type="ECO:0000313" key="12">
    <source>
        <dbReference type="Proteomes" id="UP000323824"/>
    </source>
</evidence>
<feature type="site" description="Stabilizes the basic form of H active site to accept a proton" evidence="8">
    <location>
        <position position="93"/>
    </location>
</feature>
<comment type="subcellular location">
    <subcellularLocation>
        <location evidence="8">Cytoplasm</location>
    </subcellularLocation>
</comment>
<dbReference type="FunFam" id="3.40.50.1470:FF:000001">
    <property type="entry name" value="Peptidyl-tRNA hydrolase"/>
    <property type="match status" value="1"/>
</dbReference>
<keyword evidence="12" id="KW-1185">Reference proteome</keyword>
<dbReference type="GO" id="GO:0006515">
    <property type="term" value="P:protein quality control for misfolded or incompletely synthesized proteins"/>
    <property type="evidence" value="ECO:0007669"/>
    <property type="project" value="UniProtKB-UniRule"/>
</dbReference>
<evidence type="ECO:0000256" key="2">
    <source>
        <dbReference type="ARBA" id="ARBA00022490"/>
    </source>
</evidence>
<evidence type="ECO:0000256" key="6">
    <source>
        <dbReference type="ARBA" id="ARBA00038063"/>
    </source>
</evidence>
<reference evidence="11 12" key="1">
    <citation type="submission" date="2019-02" db="EMBL/GenBank/DDBJ databases">
        <authorList>
            <person name="Fomenkov A."/>
            <person name="Dubinina G."/>
            <person name="Grabovich M."/>
            <person name="Vincze T."/>
            <person name="Roberts R.J."/>
        </authorList>
    </citation>
    <scope>NUCLEOTIDE SEQUENCE [LARGE SCALE GENOMIC DNA]</scope>
    <source>
        <strain evidence="11 12">P</strain>
    </source>
</reference>
<dbReference type="Gene3D" id="3.40.50.1470">
    <property type="entry name" value="Peptidyl-tRNA hydrolase"/>
    <property type="match status" value="1"/>
</dbReference>
<evidence type="ECO:0000256" key="10">
    <source>
        <dbReference type="RuleBase" id="RU004320"/>
    </source>
</evidence>
<dbReference type="Proteomes" id="UP000323824">
    <property type="component" value="Chromosome"/>
</dbReference>
<evidence type="ECO:0000256" key="8">
    <source>
        <dbReference type="HAMAP-Rule" id="MF_00083"/>
    </source>
</evidence>
<dbReference type="HAMAP" id="MF_00083">
    <property type="entry name" value="Pept_tRNA_hydro_bact"/>
    <property type="match status" value="1"/>
</dbReference>
<keyword evidence="5 8" id="KW-0694">RNA-binding</keyword>
<dbReference type="GO" id="GO:0072344">
    <property type="term" value="P:rescue of stalled ribosome"/>
    <property type="evidence" value="ECO:0007669"/>
    <property type="project" value="UniProtKB-UniRule"/>
</dbReference>
<organism evidence="11 12">
    <name type="scientific">Thiospirochaeta perfilievii</name>
    <dbReference type="NCBI Taxonomy" id="252967"/>
    <lineage>
        <taxon>Bacteria</taxon>
        <taxon>Pseudomonadati</taxon>
        <taxon>Spirochaetota</taxon>
        <taxon>Spirochaetia</taxon>
        <taxon>Spirochaetales</taxon>
        <taxon>Spirochaetaceae</taxon>
        <taxon>Thiospirochaeta</taxon>
    </lineage>
</organism>
<keyword evidence="4 8" id="KW-0378">Hydrolase</keyword>
<feature type="binding site" evidence="8">
    <location>
        <position position="114"/>
    </location>
    <ligand>
        <name>tRNA</name>
        <dbReference type="ChEBI" id="CHEBI:17843"/>
    </ligand>
</feature>
<dbReference type="Pfam" id="PF01195">
    <property type="entry name" value="Pept_tRNA_hydro"/>
    <property type="match status" value="1"/>
</dbReference>
<dbReference type="KEGG" id="sper:EW093_16510"/>
<comment type="function">
    <text evidence="8">Catalyzes the release of premature peptidyl moieties from peptidyl-tRNA molecules trapped in stalled 50S ribosomal subunits, and thus maintains levels of free tRNAs and 50S ribosomes.</text>
</comment>
<evidence type="ECO:0000256" key="1">
    <source>
        <dbReference type="ARBA" id="ARBA00013260"/>
    </source>
</evidence>
<feature type="binding site" evidence="8">
    <location>
        <position position="15"/>
    </location>
    <ligand>
        <name>tRNA</name>
        <dbReference type="ChEBI" id="CHEBI:17843"/>
    </ligand>
</feature>
<dbReference type="EMBL" id="CP035807">
    <property type="protein sequence ID" value="QEN06221.1"/>
    <property type="molecule type" value="Genomic_DNA"/>
</dbReference>
<comment type="subunit">
    <text evidence="8">Monomer.</text>
</comment>
<evidence type="ECO:0000313" key="11">
    <source>
        <dbReference type="EMBL" id="QEN06221.1"/>
    </source>
</evidence>
<gene>
    <name evidence="8" type="primary">pth</name>
    <name evidence="11" type="ORF">EW093_16510</name>
</gene>